<gene>
    <name evidence="1" type="ORF">J2W55_003501</name>
</gene>
<dbReference type="InterPro" id="IPR011990">
    <property type="entry name" value="TPR-like_helical_dom_sf"/>
</dbReference>
<organism evidence="1 2">
    <name type="scientific">Mucilaginibacter pocheonensis</name>
    <dbReference type="NCBI Taxonomy" id="398050"/>
    <lineage>
        <taxon>Bacteria</taxon>
        <taxon>Pseudomonadati</taxon>
        <taxon>Bacteroidota</taxon>
        <taxon>Sphingobacteriia</taxon>
        <taxon>Sphingobacteriales</taxon>
        <taxon>Sphingobacteriaceae</taxon>
        <taxon>Mucilaginibacter</taxon>
    </lineage>
</organism>
<reference evidence="1 2" key="1">
    <citation type="submission" date="2023-07" db="EMBL/GenBank/DDBJ databases">
        <title>Sorghum-associated microbial communities from plants grown in Nebraska, USA.</title>
        <authorList>
            <person name="Schachtman D."/>
        </authorList>
    </citation>
    <scope>NUCLEOTIDE SEQUENCE [LARGE SCALE GENOMIC DNA]</scope>
    <source>
        <strain evidence="1 2">3262</strain>
    </source>
</reference>
<evidence type="ECO:0000313" key="2">
    <source>
        <dbReference type="Proteomes" id="UP001247620"/>
    </source>
</evidence>
<proteinExistence type="predicted"/>
<dbReference type="EMBL" id="JAVDUU010000003">
    <property type="protein sequence ID" value="MDR6943648.1"/>
    <property type="molecule type" value="Genomic_DNA"/>
</dbReference>
<sequence>MEIIGLFKSEFSRLLAECRAKNEFEFVNVLLGYKGMGDIFALTHFYESDSLFTEFPKLMSGDFSDKNTLRLGLFLYCHFFEMDELYRMVGNLVNIANGGSFQPFLFDDIDEDDLYPREKIAKIREPAVSCGFEPLMNCFDFFYSNQLRNSFFHSNYSISEGNYVNTSRKHEIIINGQVKQVISIENDLAPLLSSTLEFAQHFFLEIREAKLSYKQNKIILGKLGNIEPIVILGDAEKGLIGWESSSGSAIKFTDVSGTPYLGAWNIRINTPNRKTKELGKRLNKIVETDIYVTNDPTLLQLEKEILAHFDRDLVKQLAIPFYNWGNNTVILAKKKKQDQERLFLLKNALARYEQALVHDSTFEPARFNKILTEKEICELGGIEPDYLDLYYQIQPLLGIDGSQAEVLSVSGDYSYQAALQMGDDARTIQLFKESANHYQSLSELEPGNCNAHFRLGHSLWKAATYEENGDWIDDTEKAKSAFRASLRCSPSEIKYVIAFADLLEYCANALPDDGIEDLKESIVVLSDSIVFNPGMMELFYKRANKRLSLCQRLEGRQEKEHMLLLAKEDFETAIQGQIDHQRYLNNYGVALLELGRNRKRDDSESLLREAITLMDGLIASQPEAVNSYLNKANALIGLYDLFSVSDDLNAAENLCVTANGLRPQSADFLIEEIIERR</sequence>
<evidence type="ECO:0000313" key="1">
    <source>
        <dbReference type="EMBL" id="MDR6943648.1"/>
    </source>
</evidence>
<dbReference type="Gene3D" id="1.25.40.10">
    <property type="entry name" value="Tetratricopeptide repeat domain"/>
    <property type="match status" value="1"/>
</dbReference>
<evidence type="ECO:0008006" key="3">
    <source>
        <dbReference type="Google" id="ProtNLM"/>
    </source>
</evidence>
<name>A0ABU1TE40_9SPHI</name>
<keyword evidence="2" id="KW-1185">Reference proteome</keyword>
<protein>
    <recommendedName>
        <fullName evidence="3">Tetratricopeptide repeat-containing protein</fullName>
    </recommendedName>
</protein>
<dbReference type="RefSeq" id="WP_310098286.1">
    <property type="nucleotide sequence ID" value="NZ_JAVDUU010000003.1"/>
</dbReference>
<accession>A0ABU1TE40</accession>
<dbReference type="Proteomes" id="UP001247620">
    <property type="component" value="Unassembled WGS sequence"/>
</dbReference>
<comment type="caution">
    <text evidence="1">The sequence shown here is derived from an EMBL/GenBank/DDBJ whole genome shotgun (WGS) entry which is preliminary data.</text>
</comment>
<dbReference type="SUPFAM" id="SSF48452">
    <property type="entry name" value="TPR-like"/>
    <property type="match status" value="2"/>
</dbReference>